<keyword evidence="4" id="KW-1185">Reference proteome</keyword>
<evidence type="ECO:0000256" key="1">
    <source>
        <dbReference type="SAM" id="Phobius"/>
    </source>
</evidence>
<dbReference type="Proteomes" id="UP000529417">
    <property type="component" value="Unassembled WGS sequence"/>
</dbReference>
<feature type="domain" description="Putative Flp pilus-assembly TadG-like N-terminal" evidence="2">
    <location>
        <begin position="27"/>
        <end position="73"/>
    </location>
</feature>
<reference evidence="3 4" key="1">
    <citation type="journal article" date="2000" name="Arch. Microbiol.">
        <title>Rhodobaca bogoriensis gen. nov. and sp. nov., an alkaliphilic purple nonsulfur bacterium from African Rift Valley soda lakes.</title>
        <authorList>
            <person name="Milford A.D."/>
            <person name="Achenbach L.A."/>
            <person name="Jung D.O."/>
            <person name="Madigan M.T."/>
        </authorList>
    </citation>
    <scope>NUCLEOTIDE SEQUENCE [LARGE SCALE GENOMIC DNA]</scope>
    <source>
        <strain evidence="3 4">2376</strain>
    </source>
</reference>
<comment type="caution">
    <text evidence="3">The sequence shown here is derived from an EMBL/GenBank/DDBJ whole genome shotgun (WGS) entry which is preliminary data.</text>
</comment>
<keyword evidence="1" id="KW-0812">Transmembrane</keyword>
<sequence length="619" mass="71174">MDILRMVKRQIRSRLRHAPDVLRREDGSIMVLGLVFFILILMVGGISVDLVRYEQKRTQLQSLADRAALAAASLTQPQDMEDVVRDYFEREGLLEYLVRVDTSEQTLNARNVQVVTRAAVPAYFSRLIGMTRYESPVVSRAEERITDVEVTMVLDLSNSMNQFNRIENLRIAGEDFIDTLYQDAQDDQISVSIVPYTGQVNAGHDLLSYYNTTHDQPYSACVLFNNNSYDNLELSQSATLTGAGHFDPWHMSRFDLMSFCPTHPGGIRGSMSTWAFNNYVSSQGLTADDFEPEDVDTAEIMVMQDDPDVLRRRLRSLIADGNTSIEIGMKWAAALMDMSSSNIVNDMISQNLVNASFDDRPFEYEDPESIKTVVLMTDGENWDEWRMTNQFKQGPSGVWHSFQRPSNANTLISQLVAEGANGTQFEFPDKPWANPSSARLSVRHPNPDWNQGNFYIPDRVENPMNRTWSNMPDRWDSNCTEYGPSMHSSRRTAFRFYACNDWIIQELDYRELWATFPVRWVGAYLYHYPGIQNYWNWLDQRITSSPPGPKDERLFRICDRLREQNVRVYAVAFEAPPNGVEAMRRCAYSENYFFDVNGLEIQQAFRTIAGSIQRLRLLE</sequence>
<evidence type="ECO:0000313" key="4">
    <source>
        <dbReference type="Proteomes" id="UP000529417"/>
    </source>
</evidence>
<feature type="transmembrane region" description="Helical" evidence="1">
    <location>
        <begin position="29"/>
        <end position="51"/>
    </location>
</feature>
<dbReference type="Pfam" id="PF13400">
    <property type="entry name" value="Tad"/>
    <property type="match status" value="1"/>
</dbReference>
<dbReference type="Gene3D" id="3.40.50.410">
    <property type="entry name" value="von Willebrand factor, type A domain"/>
    <property type="match status" value="1"/>
</dbReference>
<dbReference type="InterPro" id="IPR036465">
    <property type="entry name" value="vWFA_dom_sf"/>
</dbReference>
<dbReference type="AlphaFoldDB" id="A0A7Z0HWR6"/>
<dbReference type="SUPFAM" id="SSF53300">
    <property type="entry name" value="vWA-like"/>
    <property type="match status" value="1"/>
</dbReference>
<gene>
    <name evidence="3" type="ORF">HUK65_01925</name>
</gene>
<dbReference type="RefSeq" id="WP_179904441.1">
    <property type="nucleotide sequence ID" value="NZ_JACBXS010000003.1"/>
</dbReference>
<dbReference type="InterPro" id="IPR028087">
    <property type="entry name" value="Tad_N"/>
</dbReference>
<name>A0A7Z0HWR6_9RHOB</name>
<protein>
    <recommendedName>
        <fullName evidence="2">Putative Flp pilus-assembly TadG-like N-terminal domain-containing protein</fullName>
    </recommendedName>
</protein>
<evidence type="ECO:0000259" key="2">
    <source>
        <dbReference type="Pfam" id="PF13400"/>
    </source>
</evidence>
<proteinExistence type="predicted"/>
<dbReference type="EMBL" id="JACBXS010000003">
    <property type="protein sequence ID" value="NYS23733.1"/>
    <property type="molecule type" value="Genomic_DNA"/>
</dbReference>
<organism evidence="3 4">
    <name type="scientific">Rhabdonatronobacter sediminivivens</name>
    <dbReference type="NCBI Taxonomy" id="2743469"/>
    <lineage>
        <taxon>Bacteria</taxon>
        <taxon>Pseudomonadati</taxon>
        <taxon>Pseudomonadota</taxon>
        <taxon>Alphaproteobacteria</taxon>
        <taxon>Rhodobacterales</taxon>
        <taxon>Paracoccaceae</taxon>
        <taxon>Rhabdonatronobacter</taxon>
    </lineage>
</organism>
<evidence type="ECO:0000313" key="3">
    <source>
        <dbReference type="EMBL" id="NYS23733.1"/>
    </source>
</evidence>
<keyword evidence="1" id="KW-1133">Transmembrane helix</keyword>
<accession>A0A7Z0HWR6</accession>
<keyword evidence="1" id="KW-0472">Membrane</keyword>